<dbReference type="EMBL" id="KN294010">
    <property type="protein sequence ID" value="KGQ01048.1"/>
    <property type="molecule type" value="Genomic_DNA"/>
</dbReference>
<dbReference type="AlphaFoldDB" id="A0A0A2V0L8"/>
<sequence>MTGANHLAEQDQLLRCRQRSLWRSTLPVKDIAQLFKVYIIHYNCREAGFIVDEAWVMPYWDGLQCSGDGGNLPDNIHAFGLTQLPPAFFNRPAFDEFCDKHALTSELDTSGLNIEYAMDFDTAISEILEMS</sequence>
<protein>
    <submittedName>
        <fullName evidence="1">Uncharacterized protein</fullName>
    </submittedName>
</protein>
<dbReference type="Proteomes" id="UP000002059">
    <property type="component" value="Partially assembled WGS sequence"/>
</dbReference>
<evidence type="ECO:0000313" key="2">
    <source>
        <dbReference type="Proteomes" id="UP000002059"/>
    </source>
</evidence>
<proteinExistence type="predicted"/>
<organism evidence="1 2">
    <name type="scientific">Paracoccidioides lutzii (strain ATCC MYA-826 / Pb01)</name>
    <name type="common">Paracoccidioides brasiliensis</name>
    <dbReference type="NCBI Taxonomy" id="502779"/>
    <lineage>
        <taxon>Eukaryota</taxon>
        <taxon>Fungi</taxon>
        <taxon>Dikarya</taxon>
        <taxon>Ascomycota</taxon>
        <taxon>Pezizomycotina</taxon>
        <taxon>Eurotiomycetes</taxon>
        <taxon>Eurotiomycetidae</taxon>
        <taxon>Onygenales</taxon>
        <taxon>Ajellomycetaceae</taxon>
        <taxon>Paracoccidioides</taxon>
    </lineage>
</organism>
<keyword evidence="2" id="KW-1185">Reference proteome</keyword>
<gene>
    <name evidence="1" type="ORF">PAAG_12241</name>
</gene>
<dbReference type="HOGENOM" id="CLU_1928238_0_0_1"/>
<evidence type="ECO:0000313" key="1">
    <source>
        <dbReference type="EMBL" id="KGQ01048.1"/>
    </source>
</evidence>
<dbReference type="VEuPathDB" id="FungiDB:PAAG_12241"/>
<dbReference type="KEGG" id="pbl:PAAG_12241"/>
<name>A0A0A2V0L8_PARBA</name>
<dbReference type="RefSeq" id="XP_015702606.1">
    <property type="nucleotide sequence ID" value="XM_015847756.1"/>
</dbReference>
<accession>A0A0A2V0L8</accession>
<reference evidence="1 2" key="1">
    <citation type="journal article" date="2011" name="PLoS Genet.">
        <title>Comparative genomic analysis of human fungal pathogens causing paracoccidioidomycosis.</title>
        <authorList>
            <person name="Desjardins C.A."/>
            <person name="Champion M.D."/>
            <person name="Holder J.W."/>
            <person name="Muszewska A."/>
            <person name="Goldberg J."/>
            <person name="Bailao A.M."/>
            <person name="Brigido M.M."/>
            <person name="Ferreira M.E."/>
            <person name="Garcia A.M."/>
            <person name="Grynberg M."/>
            <person name="Gujja S."/>
            <person name="Heiman D.I."/>
            <person name="Henn M.R."/>
            <person name="Kodira C.D."/>
            <person name="Leon-Narvaez H."/>
            <person name="Longo L.V."/>
            <person name="Ma L.J."/>
            <person name="Malavazi I."/>
            <person name="Matsuo A.L."/>
            <person name="Morais F.V."/>
            <person name="Pereira M."/>
            <person name="Rodriguez-Brito S."/>
            <person name="Sakthikumar S."/>
            <person name="Salem-Izacc S.M."/>
            <person name="Sykes S.M."/>
            <person name="Teixeira M.M."/>
            <person name="Vallejo M.C."/>
            <person name="Walter M.E."/>
            <person name="Yandava C."/>
            <person name="Young S."/>
            <person name="Zeng Q."/>
            <person name="Zucker J."/>
            <person name="Felipe M.S."/>
            <person name="Goldman G.H."/>
            <person name="Haas B.J."/>
            <person name="McEwen J.G."/>
            <person name="Nino-Vega G."/>
            <person name="Puccia R."/>
            <person name="San-Blas G."/>
            <person name="Soares C.M."/>
            <person name="Birren B.W."/>
            <person name="Cuomo C.A."/>
        </authorList>
    </citation>
    <scope>NUCLEOTIDE SEQUENCE [LARGE SCALE GENOMIC DNA]</scope>
    <source>
        <strain evidence="2">ATCC MYA-826 / Pb01</strain>
    </source>
</reference>
<dbReference type="GeneID" id="26970966"/>